<dbReference type="InterPro" id="IPR029052">
    <property type="entry name" value="Metallo-depent_PP-like"/>
</dbReference>
<dbReference type="Proteomes" id="UP000645966">
    <property type="component" value="Unassembled WGS sequence"/>
</dbReference>
<dbReference type="CDD" id="cd00840">
    <property type="entry name" value="MPP_Mre11_N"/>
    <property type="match status" value="1"/>
</dbReference>
<keyword evidence="8" id="KW-1185">Reference proteome</keyword>
<gene>
    <name evidence="7" type="ORF">JDV75_01020</name>
</gene>
<evidence type="ECO:0000256" key="5">
    <source>
        <dbReference type="ARBA" id="ARBA00022839"/>
    </source>
</evidence>
<feature type="domain" description="Calcineurin-like phosphoesterase" evidence="6">
    <location>
        <begin position="5"/>
        <end position="198"/>
    </location>
</feature>
<evidence type="ECO:0000313" key="7">
    <source>
        <dbReference type="EMBL" id="MBI8988349.1"/>
    </source>
</evidence>
<dbReference type="Gene3D" id="3.60.21.10">
    <property type="match status" value="1"/>
</dbReference>
<dbReference type="PIRSF" id="PIRSF033093">
    <property type="entry name" value="UCP_ML1119"/>
    <property type="match status" value="1"/>
</dbReference>
<evidence type="ECO:0000256" key="1">
    <source>
        <dbReference type="ARBA" id="ARBA00010555"/>
    </source>
</evidence>
<comment type="similarity">
    <text evidence="1">Belongs to the SbcD family.</text>
</comment>
<dbReference type="InterPro" id="IPR014577">
    <property type="entry name" value="UCP033093_metalloPase"/>
</dbReference>
<dbReference type="InterPro" id="IPR004843">
    <property type="entry name" value="Calcineurin-like_PHP"/>
</dbReference>
<keyword evidence="3" id="KW-0540">Nuclease</keyword>
<dbReference type="RefSeq" id="WP_198737398.1">
    <property type="nucleotide sequence ID" value="NZ_JAEIOS010000009.1"/>
</dbReference>
<dbReference type="PANTHER" id="PTHR30337:SF0">
    <property type="entry name" value="NUCLEASE SBCCD SUBUNIT D"/>
    <property type="match status" value="1"/>
</dbReference>
<accession>A0A934I393</accession>
<organism evidence="7 8">
    <name type="scientific">Corynebacterium meridianum</name>
    <dbReference type="NCBI Taxonomy" id="2765363"/>
    <lineage>
        <taxon>Bacteria</taxon>
        <taxon>Bacillati</taxon>
        <taxon>Actinomycetota</taxon>
        <taxon>Actinomycetes</taxon>
        <taxon>Mycobacteriales</taxon>
        <taxon>Corynebacteriaceae</taxon>
        <taxon>Corynebacterium</taxon>
    </lineage>
</organism>
<proteinExistence type="inferred from homology"/>
<dbReference type="AlphaFoldDB" id="A0A934I393"/>
<protein>
    <recommendedName>
        <fullName evidence="2">Nuclease SbcCD subunit D</fullName>
    </recommendedName>
</protein>
<dbReference type="GO" id="GO:0004527">
    <property type="term" value="F:exonuclease activity"/>
    <property type="evidence" value="ECO:0007669"/>
    <property type="project" value="UniProtKB-KW"/>
</dbReference>
<evidence type="ECO:0000259" key="6">
    <source>
        <dbReference type="Pfam" id="PF00149"/>
    </source>
</evidence>
<dbReference type="Pfam" id="PF00149">
    <property type="entry name" value="Metallophos"/>
    <property type="match status" value="1"/>
</dbReference>
<comment type="caution">
    <text evidence="7">The sequence shown here is derived from an EMBL/GenBank/DDBJ whole genome shotgun (WGS) entry which is preliminary data.</text>
</comment>
<dbReference type="EMBL" id="JAEIOS010000009">
    <property type="protein sequence ID" value="MBI8988349.1"/>
    <property type="molecule type" value="Genomic_DNA"/>
</dbReference>
<keyword evidence="5" id="KW-0269">Exonuclease</keyword>
<keyword evidence="4" id="KW-0378">Hydrolase</keyword>
<dbReference type="PANTHER" id="PTHR30337">
    <property type="entry name" value="COMPONENT OF ATP-DEPENDENT DSDNA EXONUCLEASE"/>
    <property type="match status" value="1"/>
</dbReference>
<dbReference type="SUPFAM" id="SSF56300">
    <property type="entry name" value="Metallo-dependent phosphatases"/>
    <property type="match status" value="1"/>
</dbReference>
<evidence type="ECO:0000313" key="8">
    <source>
        <dbReference type="Proteomes" id="UP000645966"/>
    </source>
</evidence>
<reference evidence="7" key="1">
    <citation type="submission" date="2020-12" db="EMBL/GenBank/DDBJ databases">
        <title>Genome public.</title>
        <authorList>
            <person name="Sun Q."/>
        </authorList>
    </citation>
    <scope>NUCLEOTIDE SEQUENCE</scope>
    <source>
        <strain evidence="7">CCM 8863</strain>
    </source>
</reference>
<evidence type="ECO:0000256" key="2">
    <source>
        <dbReference type="ARBA" id="ARBA00013365"/>
    </source>
</evidence>
<evidence type="ECO:0000256" key="3">
    <source>
        <dbReference type="ARBA" id="ARBA00022722"/>
    </source>
</evidence>
<dbReference type="InterPro" id="IPR050535">
    <property type="entry name" value="DNA_Repair-Maintenance_Comp"/>
</dbReference>
<evidence type="ECO:0000256" key="4">
    <source>
        <dbReference type="ARBA" id="ARBA00022801"/>
    </source>
</evidence>
<dbReference type="InterPro" id="IPR041796">
    <property type="entry name" value="Mre11_N"/>
</dbReference>
<name>A0A934I393_9CORY</name>
<sequence length="391" mass="42459">MTTITFLHTSDWQLGMERWFLPPEAQARFDQARIDAIRTLDALAVSHRCSFMLVAGDVFEHNSLAEHTTGRALEALASLRTPVWLLPGNHDPLTATNPFYGACTIPGVSVLADDTPVEVAPGVELVGAPLTARYASEDLAARALDDLDPTPGIRILAAHGQVLHRGGERAPGLLDLRTLEDAVSRRVVDYVALGDTHSAQPVGGTGRIWFSGAPEVTDYHDLDSVGGGEDNSGTALVVTVTVDDDEPESPAAVTVEQVDTGTWTFEAIGAEINSDEDVDAFIARLENYPEKARTVVKYALRGSVDLNTWHRLETELTRLQPRFASLRERPRLMDLSVLPGDAELRELQLSGYAAGAWNELLDAALGTDTRPADPVARDALRLFHRFAEKGN</sequence>